<keyword evidence="2" id="KW-0238">DNA-binding</keyword>
<dbReference type="SMART" id="SM00415">
    <property type="entry name" value="HSF"/>
    <property type="match status" value="1"/>
</dbReference>
<evidence type="ECO:0000313" key="8">
    <source>
        <dbReference type="Proteomes" id="UP000001449"/>
    </source>
</evidence>
<feature type="compositionally biased region" description="Polar residues" evidence="5">
    <location>
        <begin position="172"/>
        <end position="185"/>
    </location>
</feature>
<gene>
    <name evidence="7" type="ORF">THAPSDRAFT_7379</name>
</gene>
<dbReference type="Pfam" id="PF00447">
    <property type="entry name" value="HSF_DNA-bind"/>
    <property type="match status" value="1"/>
</dbReference>
<protein>
    <recommendedName>
        <fullName evidence="6">HSF-type DNA-binding domain-containing protein</fullName>
    </recommendedName>
</protein>
<accession>B8C6D6</accession>
<feature type="compositionally biased region" description="Low complexity" evidence="5">
    <location>
        <begin position="493"/>
        <end position="512"/>
    </location>
</feature>
<evidence type="ECO:0000313" key="7">
    <source>
        <dbReference type="EMBL" id="EED90788.1"/>
    </source>
</evidence>
<dbReference type="eggNOG" id="KOG0627">
    <property type="taxonomic scope" value="Eukaryota"/>
</dbReference>
<dbReference type="Proteomes" id="UP000001449">
    <property type="component" value="Chromosome 8"/>
</dbReference>
<reference evidence="7 8" key="2">
    <citation type="journal article" date="2008" name="Nature">
        <title>The Phaeodactylum genome reveals the evolutionary history of diatom genomes.</title>
        <authorList>
            <person name="Bowler C."/>
            <person name="Allen A.E."/>
            <person name="Badger J.H."/>
            <person name="Grimwood J."/>
            <person name="Jabbari K."/>
            <person name="Kuo A."/>
            <person name="Maheswari U."/>
            <person name="Martens C."/>
            <person name="Maumus F."/>
            <person name="Otillar R.P."/>
            <person name="Rayko E."/>
            <person name="Salamov A."/>
            <person name="Vandepoele K."/>
            <person name="Beszteri B."/>
            <person name="Gruber A."/>
            <person name="Heijde M."/>
            <person name="Katinka M."/>
            <person name="Mock T."/>
            <person name="Valentin K."/>
            <person name="Verret F."/>
            <person name="Berges J.A."/>
            <person name="Brownlee C."/>
            <person name="Cadoret J.P."/>
            <person name="Chiovitti A."/>
            <person name="Choi C.J."/>
            <person name="Coesel S."/>
            <person name="De Martino A."/>
            <person name="Detter J.C."/>
            <person name="Durkin C."/>
            <person name="Falciatore A."/>
            <person name="Fournet J."/>
            <person name="Haruta M."/>
            <person name="Huysman M.J."/>
            <person name="Jenkins B.D."/>
            <person name="Jiroutova K."/>
            <person name="Jorgensen R.E."/>
            <person name="Joubert Y."/>
            <person name="Kaplan A."/>
            <person name="Kroger N."/>
            <person name="Kroth P.G."/>
            <person name="La Roche J."/>
            <person name="Lindquist E."/>
            <person name="Lommer M."/>
            <person name="Martin-Jezequel V."/>
            <person name="Lopez P.J."/>
            <person name="Lucas S."/>
            <person name="Mangogna M."/>
            <person name="McGinnis K."/>
            <person name="Medlin L.K."/>
            <person name="Montsant A."/>
            <person name="Oudot-Le Secq M.P."/>
            <person name="Napoli C."/>
            <person name="Obornik M."/>
            <person name="Parker M.S."/>
            <person name="Petit J.L."/>
            <person name="Porcel B.M."/>
            <person name="Poulsen N."/>
            <person name="Robison M."/>
            <person name="Rychlewski L."/>
            <person name="Rynearson T.A."/>
            <person name="Schmutz J."/>
            <person name="Shapiro H."/>
            <person name="Siaut M."/>
            <person name="Stanley M."/>
            <person name="Sussman M.R."/>
            <person name="Taylor A.R."/>
            <person name="Vardi A."/>
            <person name="von Dassow P."/>
            <person name="Vyverman W."/>
            <person name="Willis A."/>
            <person name="Wyrwicz L.S."/>
            <person name="Rokhsar D.S."/>
            <person name="Weissenbach J."/>
            <person name="Armbrust E.V."/>
            <person name="Green B.R."/>
            <person name="Van de Peer Y."/>
            <person name="Grigoriev I.V."/>
        </authorList>
    </citation>
    <scope>NUCLEOTIDE SEQUENCE [LARGE SCALE GENOMIC DNA]</scope>
    <source>
        <strain evidence="7 8">CCMP1335</strain>
    </source>
</reference>
<dbReference type="InParanoid" id="B8C6D6"/>
<feature type="region of interest" description="Disordered" evidence="5">
    <location>
        <begin position="22"/>
        <end position="52"/>
    </location>
</feature>
<dbReference type="EMBL" id="CM000644">
    <property type="protein sequence ID" value="EED90788.1"/>
    <property type="molecule type" value="Genomic_DNA"/>
</dbReference>
<dbReference type="InterPro" id="IPR000232">
    <property type="entry name" value="HSF_DNA-bd"/>
</dbReference>
<feature type="region of interest" description="Disordered" evidence="5">
    <location>
        <begin position="459"/>
        <end position="518"/>
    </location>
</feature>
<proteinExistence type="inferred from homology"/>
<feature type="region of interest" description="Disordered" evidence="5">
    <location>
        <begin position="163"/>
        <end position="201"/>
    </location>
</feature>
<dbReference type="GO" id="GO:0005634">
    <property type="term" value="C:nucleus"/>
    <property type="evidence" value="ECO:0007669"/>
    <property type="project" value="UniProtKB-SubCell"/>
</dbReference>
<dbReference type="GeneID" id="7452405"/>
<dbReference type="SUPFAM" id="SSF46785">
    <property type="entry name" value="Winged helix' DNA-binding domain"/>
    <property type="match status" value="1"/>
</dbReference>
<dbReference type="GO" id="GO:0043565">
    <property type="term" value="F:sequence-specific DNA binding"/>
    <property type="evidence" value="ECO:0007669"/>
    <property type="project" value="InterPro"/>
</dbReference>
<feature type="region of interest" description="Disordered" evidence="5">
    <location>
        <begin position="321"/>
        <end position="345"/>
    </location>
</feature>
<feature type="domain" description="HSF-type DNA-binding" evidence="6">
    <location>
        <begin position="224"/>
        <end position="320"/>
    </location>
</feature>
<evidence type="ECO:0000256" key="1">
    <source>
        <dbReference type="ARBA" id="ARBA00004123"/>
    </source>
</evidence>
<dbReference type="Gene3D" id="1.10.10.10">
    <property type="entry name" value="Winged helix-like DNA-binding domain superfamily/Winged helix DNA-binding domain"/>
    <property type="match status" value="1"/>
</dbReference>
<dbReference type="PRINTS" id="PR00056">
    <property type="entry name" value="HSFDOMAIN"/>
</dbReference>
<dbReference type="PANTHER" id="PTHR10015">
    <property type="entry name" value="HEAT SHOCK TRANSCRIPTION FACTOR"/>
    <property type="match status" value="1"/>
</dbReference>
<dbReference type="FunFam" id="1.10.10.10:FF:000479">
    <property type="entry name" value="Predicted protein"/>
    <property type="match status" value="1"/>
</dbReference>
<dbReference type="AlphaFoldDB" id="B8C6D6"/>
<dbReference type="InterPro" id="IPR036390">
    <property type="entry name" value="WH_DNA-bd_sf"/>
</dbReference>
<reference evidence="7 8" key="1">
    <citation type="journal article" date="2004" name="Science">
        <title>The genome of the diatom Thalassiosira pseudonana: ecology, evolution, and metabolism.</title>
        <authorList>
            <person name="Armbrust E.V."/>
            <person name="Berges J.A."/>
            <person name="Bowler C."/>
            <person name="Green B.R."/>
            <person name="Martinez D."/>
            <person name="Putnam N.H."/>
            <person name="Zhou S."/>
            <person name="Allen A.E."/>
            <person name="Apt K.E."/>
            <person name="Bechner M."/>
            <person name="Brzezinski M.A."/>
            <person name="Chaal B.K."/>
            <person name="Chiovitti A."/>
            <person name="Davis A.K."/>
            <person name="Demarest M.S."/>
            <person name="Detter J.C."/>
            <person name="Glavina T."/>
            <person name="Goodstein D."/>
            <person name="Hadi M.Z."/>
            <person name="Hellsten U."/>
            <person name="Hildebrand M."/>
            <person name="Jenkins B.D."/>
            <person name="Jurka J."/>
            <person name="Kapitonov V.V."/>
            <person name="Kroger N."/>
            <person name="Lau W.W."/>
            <person name="Lane T.W."/>
            <person name="Larimer F.W."/>
            <person name="Lippmeier J.C."/>
            <person name="Lucas S."/>
            <person name="Medina M."/>
            <person name="Montsant A."/>
            <person name="Obornik M."/>
            <person name="Parker M.S."/>
            <person name="Palenik B."/>
            <person name="Pazour G.J."/>
            <person name="Richardson P.M."/>
            <person name="Rynearson T.A."/>
            <person name="Saito M.A."/>
            <person name="Schwartz D.C."/>
            <person name="Thamatrakoln K."/>
            <person name="Valentin K."/>
            <person name="Vardi A."/>
            <person name="Wilkerson F.P."/>
            <person name="Rokhsar D.S."/>
        </authorList>
    </citation>
    <scope>NUCLEOTIDE SEQUENCE [LARGE SCALE GENOMIC DNA]</scope>
    <source>
        <strain evidence="7 8">CCMP1335</strain>
    </source>
</reference>
<dbReference type="PANTHER" id="PTHR10015:SF206">
    <property type="entry name" value="HSF-TYPE DNA-BINDING DOMAIN-CONTAINING PROTEIN"/>
    <property type="match status" value="1"/>
</dbReference>
<feature type="compositionally biased region" description="Polar residues" evidence="5">
    <location>
        <begin position="464"/>
        <end position="477"/>
    </location>
</feature>
<dbReference type="PaxDb" id="35128-Thaps7379"/>
<evidence type="ECO:0000256" key="3">
    <source>
        <dbReference type="ARBA" id="ARBA00023242"/>
    </source>
</evidence>
<dbReference type="KEGG" id="tps:THAPSDRAFT_7379"/>
<sequence>MTTRNTSSIDALAIAAETRAELQSAGVSASSSQQQQQQHKRSPSAASGASSTSSFGAAATAAADRGSFASVDHVGVGAAASKNGGISSVADTARMMYPDADALIAAGRMSLDRETAVNPMHMQMNPMMMPPHFNRVAMSGDSFMNGAGGLNTMMVHHPTTMNNDEQRRRSMTNDSNSPFTNNTKLTPPHVPTVKPNRSPSDDILLQTLPLVNNYSCSSSSSSKRKPNFAEKLHSVLSNPQTQPSISWLPSGHAFCILNQQSFIKHILPQFFREAKFESFARRLKRWGFKKVYTTTNAQVIYSHSLFHRERPDLCEMMNGREGKGNDDVGARGEESEHSSAIGGGGANANVVGTGGIMGGTMGNMTNKEKSMQAEQLQYYAMVANHQMQQEAAARALAMKHHQMEMQMQVVQEGTRGVGGMGLGGGYPRNHMLGMHHPRIHPIMMGRQPFPPRGNNFFTFEDTSDTSNDNATLNTHNTSFNHYNSNLHNHHNWSNHSTSNNDINPSQQQQQQQPSLAKRQLDRLNDDIKSCEEQLQLLQKLKKLKEMRREIAEAAAEGDVEEVEGGGVEVIEGGGKGRGGGSVSPLSQN</sequence>
<feature type="region of interest" description="Disordered" evidence="5">
    <location>
        <begin position="553"/>
        <end position="588"/>
    </location>
</feature>
<feature type="compositionally biased region" description="Basic and acidic residues" evidence="5">
    <location>
        <begin position="321"/>
        <end position="337"/>
    </location>
</feature>
<name>B8C6D6_THAPS</name>
<feature type="compositionally biased region" description="Gly residues" evidence="5">
    <location>
        <begin position="564"/>
        <end position="581"/>
    </location>
</feature>
<evidence type="ECO:0000256" key="4">
    <source>
        <dbReference type="RuleBase" id="RU004020"/>
    </source>
</evidence>
<keyword evidence="8" id="KW-1185">Reference proteome</keyword>
<dbReference type="HOGENOM" id="CLU_464263_0_0_1"/>
<dbReference type="GO" id="GO:0003700">
    <property type="term" value="F:DNA-binding transcription factor activity"/>
    <property type="evidence" value="ECO:0007669"/>
    <property type="project" value="InterPro"/>
</dbReference>
<evidence type="ECO:0000259" key="6">
    <source>
        <dbReference type="SMART" id="SM00415"/>
    </source>
</evidence>
<evidence type="ECO:0000256" key="5">
    <source>
        <dbReference type="SAM" id="MobiDB-lite"/>
    </source>
</evidence>
<dbReference type="InterPro" id="IPR036388">
    <property type="entry name" value="WH-like_DNA-bd_sf"/>
</dbReference>
<dbReference type="RefSeq" id="XP_002291937.1">
    <property type="nucleotide sequence ID" value="XM_002291901.1"/>
</dbReference>
<organism evidence="7 8">
    <name type="scientific">Thalassiosira pseudonana</name>
    <name type="common">Marine diatom</name>
    <name type="synonym">Cyclotella nana</name>
    <dbReference type="NCBI Taxonomy" id="35128"/>
    <lineage>
        <taxon>Eukaryota</taxon>
        <taxon>Sar</taxon>
        <taxon>Stramenopiles</taxon>
        <taxon>Ochrophyta</taxon>
        <taxon>Bacillariophyta</taxon>
        <taxon>Coscinodiscophyceae</taxon>
        <taxon>Thalassiosirophycidae</taxon>
        <taxon>Thalassiosirales</taxon>
        <taxon>Thalassiosiraceae</taxon>
        <taxon>Thalassiosira</taxon>
    </lineage>
</organism>
<feature type="compositionally biased region" description="Low complexity" evidence="5">
    <location>
        <begin position="23"/>
        <end position="52"/>
    </location>
</feature>
<keyword evidence="3" id="KW-0539">Nucleus</keyword>
<comment type="subcellular location">
    <subcellularLocation>
        <location evidence="1">Nucleus</location>
    </subcellularLocation>
</comment>
<comment type="similarity">
    <text evidence="4">Belongs to the HSF family.</text>
</comment>
<evidence type="ECO:0000256" key="2">
    <source>
        <dbReference type="ARBA" id="ARBA00023125"/>
    </source>
</evidence>